<evidence type="ECO:0000256" key="1">
    <source>
        <dbReference type="SAM" id="MobiDB-lite"/>
    </source>
</evidence>
<protein>
    <submittedName>
        <fullName evidence="2">Uncharacterized protein</fullName>
    </submittedName>
</protein>
<dbReference type="Proteomes" id="UP000092839">
    <property type="component" value="Chromosome"/>
</dbReference>
<evidence type="ECO:0000313" key="3">
    <source>
        <dbReference type="Proteomes" id="UP000092839"/>
    </source>
</evidence>
<proteinExistence type="predicted"/>
<keyword evidence="3" id="KW-1185">Reference proteome</keyword>
<reference evidence="2 3" key="1">
    <citation type="submission" date="2016-07" db="EMBL/GenBank/DDBJ databases">
        <title>Complete genome sequence of Bradyrhizobium icense LMTR 13T, a potential inoculant strain isolated from lima bean (Phaseolus lunatus) in Peru.</title>
        <authorList>
            <person name="Ormeno-Orrillo E."/>
            <person name="Duran D."/>
            <person name="Rogel M.A."/>
            <person name="Rey L."/>
            <person name="Imperial J."/>
            <person name="Ruiz-Argueso T."/>
            <person name="Martinez-Romero E."/>
        </authorList>
    </citation>
    <scope>NUCLEOTIDE SEQUENCE [LARGE SCALE GENOMIC DNA]</scope>
    <source>
        <strain evidence="2 3">LMTR 13</strain>
    </source>
</reference>
<accession>A0A1B1UD53</accession>
<feature type="compositionally biased region" description="Basic and acidic residues" evidence="1">
    <location>
        <begin position="85"/>
        <end position="95"/>
    </location>
</feature>
<dbReference type="EMBL" id="CP016428">
    <property type="protein sequence ID" value="ANW00683.1"/>
    <property type="molecule type" value="Genomic_DNA"/>
</dbReference>
<dbReference type="OrthoDB" id="8161234at2"/>
<organism evidence="2 3">
    <name type="scientific">Bradyrhizobium icense</name>
    <dbReference type="NCBI Taxonomy" id="1274631"/>
    <lineage>
        <taxon>Bacteria</taxon>
        <taxon>Pseudomonadati</taxon>
        <taxon>Pseudomonadota</taxon>
        <taxon>Alphaproteobacteria</taxon>
        <taxon>Hyphomicrobiales</taxon>
        <taxon>Nitrobacteraceae</taxon>
        <taxon>Bradyrhizobium</taxon>
    </lineage>
</organism>
<feature type="region of interest" description="Disordered" evidence="1">
    <location>
        <begin position="79"/>
        <end position="102"/>
    </location>
</feature>
<evidence type="ECO:0000313" key="2">
    <source>
        <dbReference type="EMBL" id="ANW00683.1"/>
    </source>
</evidence>
<dbReference type="RefSeq" id="WP_065727959.1">
    <property type="nucleotide sequence ID" value="NZ_CP016428.1"/>
</dbReference>
<dbReference type="AlphaFoldDB" id="A0A1B1UD53"/>
<sequence>MTDKTRTELIQRAAKLLALIEPGEAPATEDYNSLDGLIDPLIEQLAEDQIYYVDDANAIKPAIFEPLARLLANMAGPDFGSPINEEARRRDEQTLRRMGGAKPTGEVMKTEYY</sequence>
<dbReference type="STRING" id="1274631.LMTR13_11390"/>
<dbReference type="KEGG" id="bic:LMTR13_11390"/>
<gene>
    <name evidence="2" type="ORF">LMTR13_11390</name>
</gene>
<name>A0A1B1UD53_9BRAD</name>